<evidence type="ECO:0000313" key="2">
    <source>
        <dbReference type="Proteomes" id="UP000793456"/>
    </source>
</evidence>
<name>A0ACD3QS84_LARCR</name>
<sequence>MESGVVHIYKEDRCPSGQPEECIPNFTWQPGLSDAFNYTPNGTWDAEPEPMSPIIPIIVAVYSVVFVVGLAGNCLVMYVIIRYTKMKTATNIYIFNLAVADALVTTTMPFQSTDYLLSSWPFGEVACKVFISIDYYNMFTSIFTLTMMSVDRYVAVCHPIKALDFRTPVKAKIINVIIWLLSSGAGIPAMILGGTKTNNGTTECALQFPEPYIYWDTLMKICVFIFAFVAPVIIITVCYTLMVMRLKSVRLLSGSREKDRNLRRITRLVLVVVAVFVVCWTPIHIFILVKALSGNVPETTAVMAAYFFCVALGYTNSSLNPILYAFLDENFKRCFRDFCCPGAKGHRDSQGVSRVRSTLRDHSCPTEGRGEHGETKGDESPEAEEDVSPVLSDIESETYEDAFEHLLSAVSRYCCTEMLIYSIDQGYEGQREQLAQQSFNMEQANYTIQTLKDTKTTVEAMKIGAKEMKRAYKDVKLDQIDDLQDQLEDMMEDASEVQEALSRSYGTPEIDEDDLEAELDALGDELLLDDDSSYLDEASAAPSIPEGIPSDSKTNKSSQVGHFSHIHSTHATLVGLEPTTFESLLKCLTRSPMRYPLRHRAGSTKHSITLTGQDDGKGPIVKDLSDALTQATGVPQTSQKLIFKGKSLKDMEESLSSYGIKEGCKLMLIGKRNSPEEEAELKKLKDIEKSVEQTAKKLEKVDGELTGLKNGFLAKDLQAEALGKLDHRVKIAAEQFMKILEQIDALSLPENFNDCRMKKKGLVKTVQDFLAQCDKIEACISDHLSKIQSKNLALAE</sequence>
<gene>
    <name evidence="1" type="ORF">E3U43_002647</name>
</gene>
<comment type="caution">
    <text evidence="1">The sequence shown here is derived from an EMBL/GenBank/DDBJ whole genome shotgun (WGS) entry which is preliminary data.</text>
</comment>
<accession>A0ACD3QS84</accession>
<protein>
    <submittedName>
        <fullName evidence="1">Uncharacterized protein</fullName>
    </submittedName>
</protein>
<keyword evidence="2" id="KW-1185">Reference proteome</keyword>
<dbReference type="EMBL" id="CM011688">
    <property type="protein sequence ID" value="TMS09988.1"/>
    <property type="molecule type" value="Genomic_DNA"/>
</dbReference>
<dbReference type="Proteomes" id="UP000793456">
    <property type="component" value="Chromosome XV"/>
</dbReference>
<organism evidence="1 2">
    <name type="scientific">Larimichthys crocea</name>
    <name type="common">Large yellow croaker</name>
    <name type="synonym">Pseudosciaena crocea</name>
    <dbReference type="NCBI Taxonomy" id="215358"/>
    <lineage>
        <taxon>Eukaryota</taxon>
        <taxon>Metazoa</taxon>
        <taxon>Chordata</taxon>
        <taxon>Craniata</taxon>
        <taxon>Vertebrata</taxon>
        <taxon>Euteleostomi</taxon>
        <taxon>Actinopterygii</taxon>
        <taxon>Neopterygii</taxon>
        <taxon>Teleostei</taxon>
        <taxon>Neoteleostei</taxon>
        <taxon>Acanthomorphata</taxon>
        <taxon>Eupercaria</taxon>
        <taxon>Sciaenidae</taxon>
        <taxon>Larimichthys</taxon>
    </lineage>
</organism>
<evidence type="ECO:0000313" key="1">
    <source>
        <dbReference type="EMBL" id="TMS09988.1"/>
    </source>
</evidence>
<proteinExistence type="predicted"/>
<reference evidence="1" key="1">
    <citation type="submission" date="2018-11" db="EMBL/GenBank/DDBJ databases">
        <title>The sequence and de novo assembly of Larimichthys crocea genome using PacBio and Hi-C technologies.</title>
        <authorList>
            <person name="Xu P."/>
            <person name="Chen B."/>
            <person name="Zhou Z."/>
            <person name="Ke Q."/>
            <person name="Wu Y."/>
            <person name="Bai H."/>
            <person name="Pu F."/>
        </authorList>
    </citation>
    <scope>NUCLEOTIDE SEQUENCE</scope>
    <source>
        <tissue evidence="1">Muscle</tissue>
    </source>
</reference>